<dbReference type="SUPFAM" id="SSF56935">
    <property type="entry name" value="Porins"/>
    <property type="match status" value="1"/>
</dbReference>
<keyword evidence="16" id="KW-0675">Receptor</keyword>
<keyword evidence="2 11" id="KW-0813">Transport</keyword>
<evidence type="ECO:0000256" key="5">
    <source>
        <dbReference type="ARBA" id="ARBA00022692"/>
    </source>
</evidence>
<dbReference type="Gene3D" id="2.40.170.20">
    <property type="entry name" value="TonB-dependent receptor, beta-barrel domain"/>
    <property type="match status" value="1"/>
</dbReference>
<organism evidence="16 17">
    <name type="scientific">Rhizorhapis suberifaciens</name>
    <name type="common">corky root of lettuce</name>
    <dbReference type="NCBI Taxonomy" id="13656"/>
    <lineage>
        <taxon>Bacteria</taxon>
        <taxon>Pseudomonadati</taxon>
        <taxon>Pseudomonadota</taxon>
        <taxon>Alphaproteobacteria</taxon>
        <taxon>Sphingomonadales</taxon>
        <taxon>Sphingomonadaceae</taxon>
        <taxon>Rhizorhapis</taxon>
    </lineage>
</organism>
<evidence type="ECO:0000259" key="14">
    <source>
        <dbReference type="Pfam" id="PF00593"/>
    </source>
</evidence>
<feature type="domain" description="TonB-dependent receptor plug" evidence="15">
    <location>
        <begin position="78"/>
        <end position="182"/>
    </location>
</feature>
<evidence type="ECO:0000256" key="10">
    <source>
        <dbReference type="ARBA" id="ARBA00023237"/>
    </source>
</evidence>
<dbReference type="Pfam" id="PF00593">
    <property type="entry name" value="TonB_dep_Rec_b-barrel"/>
    <property type="match status" value="1"/>
</dbReference>
<comment type="similarity">
    <text evidence="11 12">Belongs to the TonB-dependent receptor family.</text>
</comment>
<evidence type="ECO:0000313" key="16">
    <source>
        <dbReference type="EMBL" id="MBB4642838.1"/>
    </source>
</evidence>
<evidence type="ECO:0000256" key="2">
    <source>
        <dbReference type="ARBA" id="ARBA00022448"/>
    </source>
</evidence>
<keyword evidence="6" id="KW-0408">Iron</keyword>
<keyword evidence="8 12" id="KW-0798">TonB box</keyword>
<evidence type="ECO:0000259" key="15">
    <source>
        <dbReference type="Pfam" id="PF07715"/>
    </source>
</evidence>
<proteinExistence type="inferred from homology"/>
<dbReference type="Proteomes" id="UP000575068">
    <property type="component" value="Unassembled WGS sequence"/>
</dbReference>
<feature type="domain" description="TonB-dependent receptor-like beta-barrel" evidence="14">
    <location>
        <begin position="304"/>
        <end position="695"/>
    </location>
</feature>
<keyword evidence="13" id="KW-0732">Signal</keyword>
<dbReference type="InterPro" id="IPR012910">
    <property type="entry name" value="Plug_dom"/>
</dbReference>
<dbReference type="Pfam" id="PF07715">
    <property type="entry name" value="Plug"/>
    <property type="match status" value="1"/>
</dbReference>
<evidence type="ECO:0000256" key="6">
    <source>
        <dbReference type="ARBA" id="ARBA00023004"/>
    </source>
</evidence>
<keyword evidence="17" id="KW-1185">Reference proteome</keyword>
<dbReference type="GO" id="GO:0009279">
    <property type="term" value="C:cell outer membrane"/>
    <property type="evidence" value="ECO:0007669"/>
    <property type="project" value="UniProtKB-SubCell"/>
</dbReference>
<dbReference type="RefSeq" id="WP_184477275.1">
    <property type="nucleotide sequence ID" value="NZ_JACHOV010000016.1"/>
</dbReference>
<dbReference type="InterPro" id="IPR036942">
    <property type="entry name" value="Beta-barrel_TonB_sf"/>
</dbReference>
<dbReference type="PROSITE" id="PS52016">
    <property type="entry name" value="TONB_DEPENDENT_REC_3"/>
    <property type="match status" value="1"/>
</dbReference>
<dbReference type="PANTHER" id="PTHR32552:SF81">
    <property type="entry name" value="TONB-DEPENDENT OUTER MEMBRANE RECEPTOR"/>
    <property type="match status" value="1"/>
</dbReference>
<keyword evidence="5 11" id="KW-0812">Transmembrane</keyword>
<dbReference type="PANTHER" id="PTHR32552">
    <property type="entry name" value="FERRICHROME IRON RECEPTOR-RELATED"/>
    <property type="match status" value="1"/>
</dbReference>
<keyword evidence="7" id="KW-0406">Ion transport</keyword>
<evidence type="ECO:0000256" key="13">
    <source>
        <dbReference type="SAM" id="SignalP"/>
    </source>
</evidence>
<evidence type="ECO:0000256" key="9">
    <source>
        <dbReference type="ARBA" id="ARBA00023136"/>
    </source>
</evidence>
<evidence type="ECO:0000313" key="17">
    <source>
        <dbReference type="Proteomes" id="UP000575068"/>
    </source>
</evidence>
<keyword evidence="10 11" id="KW-0998">Cell outer membrane</keyword>
<dbReference type="CDD" id="cd01347">
    <property type="entry name" value="ligand_gated_channel"/>
    <property type="match status" value="1"/>
</dbReference>
<evidence type="ECO:0000256" key="12">
    <source>
        <dbReference type="RuleBase" id="RU003357"/>
    </source>
</evidence>
<keyword evidence="3 11" id="KW-1134">Transmembrane beta strand</keyword>
<keyword evidence="4" id="KW-0410">Iron transport</keyword>
<feature type="signal peptide" evidence="13">
    <location>
        <begin position="1"/>
        <end position="26"/>
    </location>
</feature>
<accession>A0A840HZ98</accession>
<gene>
    <name evidence="16" type="ORF">HNQ99_003174</name>
</gene>
<sequence>MKMTQWMARLLVGSAMSACASAGAWAQQIDNGAQGAEAAQAEVDSGGAAAPGDPASGTFISDIGDIVVTAERRAESVNSLPIAISAYSTETLKDRGVADLNSLSLLSPSIRVPENANGGLGMNIVIRGVGSFGGFEPAVAMVQDGVSYASRRIGTFDFFDVERIEVLRGPQGTLGGRNATAGGVYVISAKPSSEPGGYVEATLGNHDRIAVEGAITGPIAGDKLLARLAVQVDKADGWITETQTRNTYGGIDKRQARLSLLARPSESLEMSLILQGRVDEALPATVSFGRSRPDMPSLAEANGVPDFDPNTRTMTQDRTDIRKDKFFQGTFRLAWDLGDDLQLVTTTGYVKSKLLYNEDQDHTTVGTVLWGPRPRKQPFRQTSQEVTLSGAISDRLDFIVGGLYLNYDYKLHGEVGFPFLGVPAGALAFLDNQKLTSWSGFGQVRFDVTDTIRLTAGARYTHDKKSSRSAFNAATSSGRLTGSAWTPRVSIDWKPGENILVYATASRGYKSGGFDEFAFPSRSYNPEYVWNYEAGLKVSTADRRLSGNLTGFIMDYSNLQQSVLGLDPGEITFRTINAAKAKIKGIEAELEASPIEGLKFNGSVAYLDTRYEGLRTADPLYPELGDPVSPGVNVRDLTGNRLAGAPKWQFNVGGDYKFPVGEWQGRLNASYSWNSKTPLDIYNNPGFSQDSVGILSGSVSVTDPSGNWEVSAFSTNLTNELYVTNAVSVNSGGGGASRVTSFGDVRRYGVRVRRRF</sequence>
<evidence type="ECO:0000256" key="8">
    <source>
        <dbReference type="ARBA" id="ARBA00023077"/>
    </source>
</evidence>
<dbReference type="GO" id="GO:0006826">
    <property type="term" value="P:iron ion transport"/>
    <property type="evidence" value="ECO:0007669"/>
    <property type="project" value="UniProtKB-KW"/>
</dbReference>
<keyword evidence="9 11" id="KW-0472">Membrane</keyword>
<protein>
    <submittedName>
        <fullName evidence="16">Iron complex outermembrane receptor protein</fullName>
    </submittedName>
</protein>
<evidence type="ECO:0000256" key="4">
    <source>
        <dbReference type="ARBA" id="ARBA00022496"/>
    </source>
</evidence>
<dbReference type="EMBL" id="JACHOV010000016">
    <property type="protein sequence ID" value="MBB4642838.1"/>
    <property type="molecule type" value="Genomic_DNA"/>
</dbReference>
<evidence type="ECO:0000256" key="7">
    <source>
        <dbReference type="ARBA" id="ARBA00023065"/>
    </source>
</evidence>
<reference evidence="16 17" key="1">
    <citation type="submission" date="2020-08" db="EMBL/GenBank/DDBJ databases">
        <title>Genomic Encyclopedia of Type Strains, Phase IV (KMG-IV): sequencing the most valuable type-strain genomes for metagenomic binning, comparative biology and taxonomic classification.</title>
        <authorList>
            <person name="Goeker M."/>
        </authorList>
    </citation>
    <scope>NUCLEOTIDE SEQUENCE [LARGE SCALE GENOMIC DNA]</scope>
    <source>
        <strain evidence="16 17">DSM 7465</strain>
    </source>
</reference>
<dbReference type="InterPro" id="IPR000531">
    <property type="entry name" value="Beta-barrel_TonB"/>
</dbReference>
<comment type="caution">
    <text evidence="16">The sequence shown here is derived from an EMBL/GenBank/DDBJ whole genome shotgun (WGS) entry which is preliminary data.</text>
</comment>
<comment type="subcellular location">
    <subcellularLocation>
        <location evidence="1 11">Cell outer membrane</location>
        <topology evidence="1 11">Multi-pass membrane protein</topology>
    </subcellularLocation>
</comment>
<feature type="chain" id="PRO_5032474306" evidence="13">
    <location>
        <begin position="27"/>
        <end position="756"/>
    </location>
</feature>
<evidence type="ECO:0000256" key="3">
    <source>
        <dbReference type="ARBA" id="ARBA00022452"/>
    </source>
</evidence>
<dbReference type="InterPro" id="IPR039426">
    <property type="entry name" value="TonB-dep_rcpt-like"/>
</dbReference>
<dbReference type="AlphaFoldDB" id="A0A840HZ98"/>
<evidence type="ECO:0000256" key="11">
    <source>
        <dbReference type="PROSITE-ProRule" id="PRU01360"/>
    </source>
</evidence>
<name>A0A840HZ98_9SPHN</name>
<evidence type="ECO:0000256" key="1">
    <source>
        <dbReference type="ARBA" id="ARBA00004571"/>
    </source>
</evidence>